<feature type="compositionally biased region" description="Basic and acidic residues" evidence="1">
    <location>
        <begin position="802"/>
        <end position="830"/>
    </location>
</feature>
<comment type="caution">
    <text evidence="2">The sequence shown here is derived from an EMBL/GenBank/DDBJ whole genome shotgun (WGS) entry which is preliminary data.</text>
</comment>
<evidence type="ECO:0000256" key="1">
    <source>
        <dbReference type="SAM" id="MobiDB-lite"/>
    </source>
</evidence>
<feature type="compositionally biased region" description="Basic residues" evidence="1">
    <location>
        <begin position="299"/>
        <end position="309"/>
    </location>
</feature>
<feature type="compositionally biased region" description="Basic residues" evidence="1">
    <location>
        <begin position="1233"/>
        <end position="1243"/>
    </location>
</feature>
<feature type="compositionally biased region" description="Basic residues" evidence="1">
    <location>
        <begin position="1123"/>
        <end position="1133"/>
    </location>
</feature>
<dbReference type="OrthoDB" id="9451331at2759"/>
<feature type="compositionally biased region" description="Basic residues" evidence="1">
    <location>
        <begin position="246"/>
        <end position="256"/>
    </location>
</feature>
<feature type="compositionally biased region" description="Basic and acidic residues" evidence="1">
    <location>
        <begin position="1585"/>
        <end position="1598"/>
    </location>
</feature>
<feature type="compositionally biased region" description="Basic residues" evidence="1">
    <location>
        <begin position="625"/>
        <end position="635"/>
    </location>
</feature>
<feature type="compositionally biased region" description="Basic and acidic residues" evidence="1">
    <location>
        <begin position="1"/>
        <end position="14"/>
    </location>
</feature>
<feature type="compositionally biased region" description="Basic and acidic residues" evidence="1">
    <location>
        <begin position="1244"/>
        <end position="1272"/>
    </location>
</feature>
<feature type="compositionally biased region" description="Basic residues" evidence="1">
    <location>
        <begin position="144"/>
        <end position="154"/>
    </location>
</feature>
<dbReference type="EMBL" id="CACRXK020000615">
    <property type="protein sequence ID" value="CAB3983450.1"/>
    <property type="molecule type" value="Genomic_DNA"/>
</dbReference>
<feature type="compositionally biased region" description="Basic and acidic residues" evidence="1">
    <location>
        <begin position="102"/>
        <end position="130"/>
    </location>
</feature>
<feature type="compositionally biased region" description="Basic and acidic residues" evidence="1">
    <location>
        <begin position="1297"/>
        <end position="1307"/>
    </location>
</feature>
<feature type="compositionally biased region" description="Basic and acidic residues" evidence="1">
    <location>
        <begin position="1024"/>
        <end position="1052"/>
    </location>
</feature>
<feature type="compositionally biased region" description="Basic and acidic residues" evidence="1">
    <location>
        <begin position="636"/>
        <end position="664"/>
    </location>
</feature>
<feature type="compositionally biased region" description="Basic and acidic residues" evidence="1">
    <location>
        <begin position="749"/>
        <end position="777"/>
    </location>
</feature>
<feature type="region of interest" description="Disordered" evidence="1">
    <location>
        <begin position="1320"/>
        <end position="1530"/>
    </location>
</feature>
<organism evidence="2 3">
    <name type="scientific">Paramuricea clavata</name>
    <name type="common">Red gorgonian</name>
    <name type="synonym">Violescent sea-whip</name>
    <dbReference type="NCBI Taxonomy" id="317549"/>
    <lineage>
        <taxon>Eukaryota</taxon>
        <taxon>Metazoa</taxon>
        <taxon>Cnidaria</taxon>
        <taxon>Anthozoa</taxon>
        <taxon>Octocorallia</taxon>
        <taxon>Malacalcyonacea</taxon>
        <taxon>Plexauridae</taxon>
        <taxon>Paramuricea</taxon>
    </lineage>
</organism>
<sequence>MENKTEGKEQEVNDKIGNNMPPSSGGVTEESGSHKRRKKAKKQKHESDLAIGKMEEKTEGKEKEVNTDVSGKIGNDMPPSSGDITVESDSHNKRKKAKKQKHESDFATEKIEEKMEGKETEVNTDVKDKIGPSICDVTDESGSHKKRKKAKKQKHESDFATEKNEEKNEGKETEVNTDVKDKIGPSICDVTDESGSHKKRKKAKKQKHESDSATEKIEGKETEVNTDGKHKIGPSICDVNDESGSHKKRKKAKKQKHESDFATEKNEEKNEGKETEVNTDVKDKIGPSICDVTDESGSHKKRKKAKKQKHESDSATEKIEGKETEVNTDGKHKIGPSICDVNDESGSHKKRKKAKKQKHESDFATEKNEEKNEGKETEVNTDVSGKIGNDMPPSSGDITVESDSHKKKKKAKKQKHESDLSTETTEEKTEGKEEEVNTDVKDKIGSSICDVTDESGSYKKRKKAKKQKHESDSATEKIEEKTEGKEKEVNTDVSGKIGNVMHPSSGDITVESDSHKKKKKAKKQKHESDLSTEKTEEKTEGKEEEVNTDVKDKIGPSICDVTDESGSHKKRKKAKKQKHESDSATEKIEEKTEGKEKEVNTDVSGKIGNDMHPSSGDITVESDSHKKKKKAKKQKHESDLSIEKMEEKIEGKEKEVNSEVKGKIGNDMPAGSGDVTEESDSHKKRKKTKQKHEGDLATTKVKQKTEGKEKEVNTNVSGKIGNNMPPSNGDITVESDGHKKKKKAKKQKHESDLSTEKTAEKTEGKEEEVNTNVKDKIGPSICDVTDESGSHKKREKTKKQKHERDLAIEKMEEKREGKEKEVNSEVKGKIGNDLPAGSGDVTEESDSHKKGKKTKKQKHEGDLATTKVEEKTEGKEKEVNTDVSGKIGSDMPPSSGDITVETDSHKKKAKKQKHESDLVTEKTEEKTEGKEEEVNTDVKDKIVPSICDVTDESGGHKKRKKAKKQKHESDLATENIEEEIEGKEKEVNIEVKGKICNDMPPSSGDVTVESDSHKKKKKAKKQKHESDFATEKTEEKTEGKEEEVNTDVKDKIVPSICDVTDESGGHKKRKKAKKQKHESDLATENIEEEIEGKEKEVNIEVKGKICNDMPPSSGDVTVESDSHKKKKKAKKQKHESDFATEKTEEKTEGKEEEVNTDVKDKIVPSICDVTDESGGHKKRKKAKKQKHESDLATENIEEEIEGKEKEVNIEVKGKICNDMPPSSGDVTVESDSHKKKKKAKKQKHESDFATEKTEEKTEGKEEEVNTDVKDKIVPSICDVTDESGSHKKRKKAKKQKHETEFGTEKIEEKIEGKEKELNTVVKDKIGNNMPPSSSDVTEESGIHEKMEKAKKRKHESDLVTDGKEKTEGKETEVNTDVKDKIGPSSCDVTDESGSHKKRKKAKKQKHESDFATEKIEEKIDGKEKELNTDVKDKIGNNMPQSSGRITEESGIYEKMKKAKKRKHETGIVTEEMDEKTEGIEKEIGSDVKDKVGNDMSPSSCDVTEELGSNGMKKAKKEKHETDLMEEQIEGKEKEVNADVKNTICNYISPTICDAFDKSGSQKKGGKSEKEEHESAKSLDVVGQKSDCEEKDAKADVKGGLKKNTPTTNNLVLVDSTRENTVTSDVDEELEKEETAKTLEGISERSELDEKKKIDDKTGNQWESAEFASVEKKEKFLRLMGAFKPSTEQRETSNYSAMAMNKEQEKAFASSLEKQYFQAMQSGKGKGVGLGYE</sequence>
<feature type="compositionally biased region" description="Basic residues" evidence="1">
    <location>
        <begin position="405"/>
        <end position="415"/>
    </location>
</feature>
<feature type="compositionally biased region" description="Basic and acidic residues" evidence="1">
    <location>
        <begin position="859"/>
        <end position="880"/>
    </location>
</feature>
<feature type="compositionally biased region" description="Basic residues" evidence="1">
    <location>
        <begin position="1066"/>
        <end position="1076"/>
    </location>
</feature>
<reference evidence="2" key="1">
    <citation type="submission" date="2020-04" db="EMBL/GenBank/DDBJ databases">
        <authorList>
            <person name="Alioto T."/>
            <person name="Alioto T."/>
            <person name="Gomez Garrido J."/>
        </authorList>
    </citation>
    <scope>NUCLEOTIDE SEQUENCE</scope>
    <source>
        <strain evidence="2">A484AB</strain>
    </source>
</reference>
<feature type="compositionally biased region" description="Basic and acidic residues" evidence="1">
    <location>
        <begin position="310"/>
        <end position="332"/>
    </location>
</feature>
<feature type="compositionally biased region" description="Basic residues" evidence="1">
    <location>
        <begin position="738"/>
        <end position="748"/>
    </location>
</feature>
<feature type="compositionally biased region" description="Basic residues" evidence="1">
    <location>
        <begin position="1286"/>
        <end position="1296"/>
    </location>
</feature>
<feature type="compositionally biased region" description="Basic residues" evidence="1">
    <location>
        <begin position="791"/>
        <end position="801"/>
    </location>
</feature>
<feature type="compositionally biased region" description="Basic and acidic residues" evidence="1">
    <location>
        <begin position="1632"/>
        <end position="1657"/>
    </location>
</feature>
<feature type="compositionally biased region" description="Basic residues" evidence="1">
    <location>
        <begin position="1176"/>
        <end position="1186"/>
    </location>
</feature>
<gene>
    <name evidence="2" type="ORF">PACLA_8A015979</name>
</gene>
<feature type="compositionally biased region" description="Basic and acidic residues" evidence="1">
    <location>
        <begin position="155"/>
        <end position="183"/>
    </location>
</feature>
<feature type="compositionally biased region" description="Basic and acidic residues" evidence="1">
    <location>
        <begin position="1134"/>
        <end position="1162"/>
    </location>
</feature>
<feature type="compositionally biased region" description="Basic and acidic residues" evidence="1">
    <location>
        <begin position="914"/>
        <end position="942"/>
    </location>
</feature>
<feature type="compositionally biased region" description="Basic residues" evidence="1">
    <location>
        <begin position="1395"/>
        <end position="1405"/>
    </location>
</feature>
<feature type="compositionally biased region" description="Basic and acidic residues" evidence="1">
    <location>
        <begin position="1354"/>
        <end position="1381"/>
    </location>
</feature>
<keyword evidence="3" id="KW-1185">Reference proteome</keyword>
<feature type="region of interest" description="Disordered" evidence="1">
    <location>
        <begin position="1"/>
        <end position="1307"/>
    </location>
</feature>
<feature type="compositionally biased region" description="Basic residues" evidence="1">
    <location>
        <begin position="568"/>
        <end position="578"/>
    </location>
</feature>
<proteinExistence type="predicted"/>
<feature type="compositionally biased region" description="Basic residues" evidence="1">
    <location>
        <begin position="92"/>
        <end position="101"/>
    </location>
</feature>
<feature type="compositionally biased region" description="Basic residues" evidence="1">
    <location>
        <begin position="458"/>
        <end position="468"/>
    </location>
</feature>
<feature type="compositionally biased region" description="Basic residues" evidence="1">
    <location>
        <begin position="34"/>
        <end position="44"/>
    </location>
</feature>
<feature type="compositionally biased region" description="Basic residues" evidence="1">
    <location>
        <begin position="515"/>
        <end position="525"/>
    </location>
</feature>
<feature type="compositionally biased region" description="Basic and acidic residues" evidence="1">
    <location>
        <begin position="1517"/>
        <end position="1530"/>
    </location>
</feature>
<feature type="compositionally biased region" description="Basic and acidic residues" evidence="1">
    <location>
        <begin position="257"/>
        <end position="285"/>
    </location>
</feature>
<feature type="compositionally biased region" description="Basic residues" evidence="1">
    <location>
        <begin position="1013"/>
        <end position="1023"/>
    </location>
</feature>
<feature type="compositionally biased region" description="Basic and acidic residues" evidence="1">
    <location>
        <begin position="1475"/>
        <end position="1492"/>
    </location>
</feature>
<dbReference type="Pfam" id="PF15477">
    <property type="entry name" value="SMAP"/>
    <property type="match status" value="1"/>
</dbReference>
<evidence type="ECO:0000313" key="2">
    <source>
        <dbReference type="EMBL" id="CAB3983450.1"/>
    </source>
</evidence>
<evidence type="ECO:0000313" key="3">
    <source>
        <dbReference type="Proteomes" id="UP001152795"/>
    </source>
</evidence>
<feature type="compositionally biased region" description="Basic and acidic residues" evidence="1">
    <location>
        <begin position="359"/>
        <end position="378"/>
    </location>
</feature>
<feature type="compositionally biased region" description="Basic and acidic residues" evidence="1">
    <location>
        <begin position="579"/>
        <end position="600"/>
    </location>
</feature>
<feature type="compositionally biased region" description="Basic and acidic residues" evidence="1">
    <location>
        <begin position="982"/>
        <end position="995"/>
    </location>
</feature>
<feature type="compositionally biased region" description="Basic and acidic residues" evidence="1">
    <location>
        <begin position="425"/>
        <end position="444"/>
    </location>
</feature>
<feature type="compositionally biased region" description="Basic and acidic residues" evidence="1">
    <location>
        <begin position="469"/>
        <end position="490"/>
    </location>
</feature>
<feature type="compositionally biased region" description="Basic residues" evidence="1">
    <location>
        <begin position="956"/>
        <end position="966"/>
    </location>
</feature>
<dbReference type="Proteomes" id="UP001152795">
    <property type="component" value="Unassembled WGS sequence"/>
</dbReference>
<protein>
    <submittedName>
        <fullName evidence="2">Uncharacterized protein</fullName>
    </submittedName>
</protein>
<accession>A0A7D9DER2</accession>
<feature type="compositionally biased region" description="Basic residues" evidence="1">
    <location>
        <begin position="348"/>
        <end position="358"/>
    </location>
</feature>
<feature type="compositionally biased region" description="Basic and acidic residues" evidence="1">
    <location>
        <begin position="1445"/>
        <end position="1455"/>
    </location>
</feature>
<feature type="compositionally biased region" description="Basic residues" evidence="1">
    <location>
        <begin position="849"/>
        <end position="858"/>
    </location>
</feature>
<feature type="compositionally biased region" description="Basic and acidic residues" evidence="1">
    <location>
        <begin position="526"/>
        <end position="554"/>
    </location>
</feature>
<feature type="compositionally biased region" description="Basic and acidic residues" evidence="1">
    <location>
        <begin position="1202"/>
        <end position="1215"/>
    </location>
</feature>
<feature type="compositionally biased region" description="Basic and acidic residues" evidence="1">
    <location>
        <begin position="1406"/>
        <end position="1434"/>
    </location>
</feature>
<name>A0A7D9DER2_PARCT</name>
<feature type="compositionally biased region" description="Basic and acidic residues" evidence="1">
    <location>
        <begin position="1092"/>
        <end position="1105"/>
    </location>
</feature>
<feature type="compositionally biased region" description="Basic and acidic residues" evidence="1">
    <location>
        <begin position="1565"/>
        <end position="1576"/>
    </location>
</feature>
<dbReference type="InterPro" id="IPR028124">
    <property type="entry name" value="SMAP_dom"/>
</dbReference>
<feature type="region of interest" description="Disordered" evidence="1">
    <location>
        <begin position="1553"/>
        <end position="1657"/>
    </location>
</feature>
<feature type="compositionally biased region" description="Basic and acidic residues" evidence="1">
    <location>
        <begin position="208"/>
        <end position="230"/>
    </location>
</feature>
<feature type="compositionally biased region" description="Basic residues" evidence="1">
    <location>
        <begin position="197"/>
        <end position="207"/>
    </location>
</feature>
<feature type="compositionally biased region" description="Basic and acidic residues" evidence="1">
    <location>
        <begin position="45"/>
        <end position="66"/>
    </location>
</feature>
<feature type="compositionally biased region" description="Basic and acidic residues" evidence="1">
    <location>
        <begin position="703"/>
        <end position="712"/>
    </location>
</feature>